<reference evidence="2" key="1">
    <citation type="submission" date="2015-11" db="EMBL/GenBank/DDBJ databases">
        <title>De novo transcriptome assembly of four potential Pierce s Disease insect vectors from Arizona vineyards.</title>
        <authorList>
            <person name="Tassone E.E."/>
        </authorList>
    </citation>
    <scope>NUCLEOTIDE SEQUENCE</scope>
</reference>
<feature type="compositionally biased region" description="Basic and acidic residues" evidence="1">
    <location>
        <begin position="43"/>
        <end position="72"/>
    </location>
</feature>
<organism evidence="2">
    <name type="scientific">Graphocephala atropunctata</name>
    <dbReference type="NCBI Taxonomy" id="36148"/>
    <lineage>
        <taxon>Eukaryota</taxon>
        <taxon>Metazoa</taxon>
        <taxon>Ecdysozoa</taxon>
        <taxon>Arthropoda</taxon>
        <taxon>Hexapoda</taxon>
        <taxon>Insecta</taxon>
        <taxon>Pterygota</taxon>
        <taxon>Neoptera</taxon>
        <taxon>Paraneoptera</taxon>
        <taxon>Hemiptera</taxon>
        <taxon>Auchenorrhyncha</taxon>
        <taxon>Membracoidea</taxon>
        <taxon>Cicadellidae</taxon>
        <taxon>Cicadellinae</taxon>
        <taxon>Cicadellini</taxon>
        <taxon>Graphocephala</taxon>
    </lineage>
</organism>
<proteinExistence type="predicted"/>
<feature type="compositionally biased region" description="Basic and acidic residues" evidence="1">
    <location>
        <begin position="108"/>
        <end position="118"/>
    </location>
</feature>
<protein>
    <submittedName>
        <fullName evidence="2">Uncharacterized protein</fullName>
    </submittedName>
</protein>
<evidence type="ECO:0000256" key="1">
    <source>
        <dbReference type="SAM" id="MobiDB-lite"/>
    </source>
</evidence>
<evidence type="ECO:0000313" key="2">
    <source>
        <dbReference type="EMBL" id="JAT31068.1"/>
    </source>
</evidence>
<feature type="non-terminal residue" evidence="2">
    <location>
        <position position="1"/>
    </location>
</feature>
<accession>A0A1B6M590</accession>
<feature type="compositionally biased region" description="Gly residues" evidence="1">
    <location>
        <begin position="119"/>
        <end position="131"/>
    </location>
</feature>
<sequence length="157" mass="17554">FDCVVFYNCFYFRNESARDYDMYDSGYRGGGRRGFRDDEEWDDRPPRRDFGRREDDWEGDRPNRRFRDDSMDRGFGGGGGGGGGSGGGGGRWENDSPKKGGWGTGGDSWRRGSPDRGDSGFGGGNRYGGGPVRSNFNSSNRSAPYDTSYPLNRRGRY</sequence>
<feature type="region of interest" description="Disordered" evidence="1">
    <location>
        <begin position="31"/>
        <end position="157"/>
    </location>
</feature>
<feature type="compositionally biased region" description="Gly residues" evidence="1">
    <location>
        <begin position="74"/>
        <end position="91"/>
    </location>
</feature>
<dbReference type="EMBL" id="GEBQ01008909">
    <property type="protein sequence ID" value="JAT31068.1"/>
    <property type="molecule type" value="Transcribed_RNA"/>
</dbReference>
<dbReference type="AlphaFoldDB" id="A0A1B6M590"/>
<name>A0A1B6M590_9HEMI</name>
<gene>
    <name evidence="2" type="ORF">g.41579</name>
</gene>